<sequence length="159" mass="18176">MQLRRDQQRGEDRHAPQPLPRRLRAPGNRGGRAFAAHNLTGNLVQEAKEWYKGYGLSAHVNRVEFEVYNPYSIAQFIKNKNVTNYWVQTQSVDILGNLFKSSEMEAVFLRLLSGESPKVVLEDQVFSSEELRIIHGALTAPSENAKRDLYLRYLFVAGI</sequence>
<name>A0A9P0F8B2_BEMTA</name>
<protein>
    <submittedName>
        <fullName evidence="2">Uncharacterized protein</fullName>
    </submittedName>
</protein>
<keyword evidence="3" id="KW-1185">Reference proteome</keyword>
<feature type="region of interest" description="Disordered" evidence="1">
    <location>
        <begin position="1"/>
        <end position="30"/>
    </location>
</feature>
<proteinExistence type="predicted"/>
<accession>A0A9P0F8B2</accession>
<evidence type="ECO:0000313" key="3">
    <source>
        <dbReference type="Proteomes" id="UP001152759"/>
    </source>
</evidence>
<evidence type="ECO:0000256" key="1">
    <source>
        <dbReference type="SAM" id="MobiDB-lite"/>
    </source>
</evidence>
<organism evidence="2 3">
    <name type="scientific">Bemisia tabaci</name>
    <name type="common">Sweetpotato whitefly</name>
    <name type="synonym">Aleurodes tabaci</name>
    <dbReference type="NCBI Taxonomy" id="7038"/>
    <lineage>
        <taxon>Eukaryota</taxon>
        <taxon>Metazoa</taxon>
        <taxon>Ecdysozoa</taxon>
        <taxon>Arthropoda</taxon>
        <taxon>Hexapoda</taxon>
        <taxon>Insecta</taxon>
        <taxon>Pterygota</taxon>
        <taxon>Neoptera</taxon>
        <taxon>Paraneoptera</taxon>
        <taxon>Hemiptera</taxon>
        <taxon>Sternorrhyncha</taxon>
        <taxon>Aleyrodoidea</taxon>
        <taxon>Aleyrodidae</taxon>
        <taxon>Aleyrodinae</taxon>
        <taxon>Bemisia</taxon>
    </lineage>
</organism>
<reference evidence="2" key="1">
    <citation type="submission" date="2021-12" db="EMBL/GenBank/DDBJ databases">
        <authorList>
            <person name="King R."/>
        </authorList>
    </citation>
    <scope>NUCLEOTIDE SEQUENCE</scope>
</reference>
<evidence type="ECO:0000313" key="2">
    <source>
        <dbReference type="EMBL" id="CAH0396245.1"/>
    </source>
</evidence>
<gene>
    <name evidence="2" type="ORF">BEMITA_LOCUS14333</name>
</gene>
<dbReference type="EMBL" id="OU963870">
    <property type="protein sequence ID" value="CAH0396245.1"/>
    <property type="molecule type" value="Genomic_DNA"/>
</dbReference>
<dbReference type="Proteomes" id="UP001152759">
    <property type="component" value="Chromosome 9"/>
</dbReference>
<feature type="compositionally biased region" description="Basic and acidic residues" evidence="1">
    <location>
        <begin position="1"/>
        <end position="15"/>
    </location>
</feature>
<dbReference type="AlphaFoldDB" id="A0A9P0F8B2"/>